<proteinExistence type="inferred from homology"/>
<evidence type="ECO:0000256" key="4">
    <source>
        <dbReference type="ARBA" id="ARBA00022692"/>
    </source>
</evidence>
<dbReference type="AlphaFoldDB" id="A0A5C6U1T5"/>
<protein>
    <submittedName>
        <fullName evidence="7">Na+/H+ antiporter subunit E</fullName>
    </submittedName>
</protein>
<evidence type="ECO:0000256" key="2">
    <source>
        <dbReference type="ARBA" id="ARBA00006228"/>
    </source>
</evidence>
<dbReference type="Pfam" id="PF01899">
    <property type="entry name" value="MNHE"/>
    <property type="match status" value="1"/>
</dbReference>
<dbReference type="PANTHER" id="PTHR34584:SF1">
    <property type="entry name" value="NA(+)_H(+) ANTIPORTER SUBUNIT E1"/>
    <property type="match status" value="1"/>
</dbReference>
<keyword evidence="6" id="KW-0472">Membrane</keyword>
<keyword evidence="4" id="KW-0812">Transmembrane</keyword>
<evidence type="ECO:0000256" key="5">
    <source>
        <dbReference type="ARBA" id="ARBA00022989"/>
    </source>
</evidence>
<evidence type="ECO:0000313" key="7">
    <source>
        <dbReference type="EMBL" id="TXC65736.1"/>
    </source>
</evidence>
<keyword evidence="3" id="KW-1003">Cell membrane</keyword>
<evidence type="ECO:0000256" key="3">
    <source>
        <dbReference type="ARBA" id="ARBA00022475"/>
    </source>
</evidence>
<organism evidence="7 8">
    <name type="scientific">Piscinibacter aquaticus</name>
    <dbReference type="NCBI Taxonomy" id="392597"/>
    <lineage>
        <taxon>Bacteria</taxon>
        <taxon>Pseudomonadati</taxon>
        <taxon>Pseudomonadota</taxon>
        <taxon>Betaproteobacteria</taxon>
        <taxon>Burkholderiales</taxon>
        <taxon>Sphaerotilaceae</taxon>
        <taxon>Piscinibacter</taxon>
    </lineage>
</organism>
<name>A0A5C6U1T5_9BURK</name>
<dbReference type="GO" id="GO:0008324">
    <property type="term" value="F:monoatomic cation transmembrane transporter activity"/>
    <property type="evidence" value="ECO:0007669"/>
    <property type="project" value="InterPro"/>
</dbReference>
<dbReference type="InterPro" id="IPR002758">
    <property type="entry name" value="Cation_antiport_E"/>
</dbReference>
<dbReference type="EMBL" id="VOPW01000001">
    <property type="protein sequence ID" value="TXC65736.1"/>
    <property type="molecule type" value="Genomic_DNA"/>
</dbReference>
<dbReference type="PANTHER" id="PTHR34584">
    <property type="entry name" value="NA(+)/H(+) ANTIPORTER SUBUNIT E1"/>
    <property type="match status" value="1"/>
</dbReference>
<evidence type="ECO:0000256" key="1">
    <source>
        <dbReference type="ARBA" id="ARBA00004651"/>
    </source>
</evidence>
<reference evidence="7 8" key="1">
    <citation type="submission" date="2019-08" db="EMBL/GenBank/DDBJ databases">
        <authorList>
            <person name="Khan S.A."/>
            <person name="Jeon C.O."/>
            <person name="Jeong S.E."/>
        </authorList>
    </citation>
    <scope>NUCLEOTIDE SEQUENCE [LARGE SCALE GENOMIC DNA]</scope>
    <source>
        <strain evidence="8">IMCC1728</strain>
    </source>
</reference>
<keyword evidence="5" id="KW-1133">Transmembrane helix</keyword>
<dbReference type="NCBIfam" id="NF006518">
    <property type="entry name" value="PRK08965.1-2"/>
    <property type="match status" value="1"/>
</dbReference>
<evidence type="ECO:0000313" key="8">
    <source>
        <dbReference type="Proteomes" id="UP000321832"/>
    </source>
</evidence>
<dbReference type="GO" id="GO:0005886">
    <property type="term" value="C:plasma membrane"/>
    <property type="evidence" value="ECO:0007669"/>
    <property type="project" value="UniProtKB-SubCell"/>
</dbReference>
<sequence>MKRPVLSLLIAATWLLLQQSPAVPQLITAAVLGLLLPRLLHGFLGPATPLRAPLTALRFTALVLWDIVVSNVTVAGLVLDPRSRPQPAWVRVPLTLQHPTAISLLASVITTTPGTVSCEVDEQRREILVHALDCSDPAALVEQIQQRYEAPLMEIFG</sequence>
<evidence type="ECO:0000256" key="6">
    <source>
        <dbReference type="ARBA" id="ARBA00023136"/>
    </source>
</evidence>
<comment type="similarity">
    <text evidence="2">Belongs to the CPA3 antiporters (TC 2.A.63) subunit E family.</text>
</comment>
<dbReference type="Proteomes" id="UP000321832">
    <property type="component" value="Unassembled WGS sequence"/>
</dbReference>
<accession>A0A5C6U1T5</accession>
<keyword evidence="8" id="KW-1185">Reference proteome</keyword>
<gene>
    <name evidence="7" type="ORF">FSC37_05875</name>
</gene>
<comment type="caution">
    <text evidence="7">The sequence shown here is derived from an EMBL/GenBank/DDBJ whole genome shotgun (WGS) entry which is preliminary data.</text>
</comment>
<comment type="subcellular location">
    <subcellularLocation>
        <location evidence="1">Cell membrane</location>
        <topology evidence="1">Multi-pass membrane protein</topology>
    </subcellularLocation>
</comment>
<dbReference type="PIRSF" id="PIRSF019239">
    <property type="entry name" value="MrpE"/>
    <property type="match status" value="1"/>
</dbReference>